<dbReference type="Gene3D" id="2.60.40.10">
    <property type="entry name" value="Immunoglobulins"/>
    <property type="match status" value="2"/>
</dbReference>
<dbReference type="CDD" id="cd00185">
    <property type="entry name" value="TNFRSF"/>
    <property type="match status" value="1"/>
</dbReference>
<comment type="caution">
    <text evidence="5">The sequence shown here is derived from an EMBL/GenBank/DDBJ whole genome shotgun (WGS) entry which is preliminary data.</text>
</comment>
<sequence>MKKQKPFVLFLIFTSLFLVCSSEFCEIITTEFNSLEVGSIEQGTEIKSISLTNVDDSHILLTYLENQETLIYKIYNLQDSNYGLPKFINEFRWSISRKSVIEQTDACPKSSHIYEFTTGFIEVEDLERSRQVITQDFNIYSGPKKKEKGLFSSVKRTSNVLYSYFHCIPYSTESSHSIVRMQNKGINNNNQLYSYVTDGPNTNLQYYSITFTSSLEFDYSMHSLKEKEKILFHLFAGIDAHDGTQIIAVNAIANASDIYKPVKMVKKNYVVNTAAVDSDPSGYPILGINRFCVLEYDECNNGLEYYLSNAYYDQEEDEYLNISDYLQNNLNTRYRIESLPIERNELGIQLVSKLTKIPYINRFFYLVEYIPDDDDSISRIYYSIFDNDGKQLTKFTELAPEIEGYQSETKARFITDYDPRIVISFINTHQEESKIYLKVFTFPAPIAKPTSDITYITVQPNKKFLYTIDPELFEDFNQKSDNLIFTVTTNNHKDIGTKDLVFDPKTRRIESNTITAMDDEIRLRITVKNYCNLENNMILYFRALNTNSNCDTKITLNDILENQKFEVNTEKFEFKFDSFSFLNDDGTFENEIYYDAVIEGTDDFLPEWINFNPLTRKFWGTTLNIQPQVLAIKVVAFNKCGNNATDTFEVMIEKSSNCDADSAVNIVNTIPNQDDNVNEQYSYTIPVDTFENYNSNNDQLSYSATDNTDQPLPSWLTFDSDQRQFEGTLPSTGDTLTIKVTAANECLNETTTSFTLTWNDIVSCSSTDLVVDGHQFHPINTNTAYTQKNARIKSFSTIDEFDERFIIVYQSDHESNNLYSVYGQIFYSSNGSAVDDLFLVHSENYLLYSQTTPTVDILQFKFPQIMVCYKDDDQGIYLQMFNLNGTKYLDAFLFDETQSSTNPYLKTIGKYQSAAAVAFEDSDNIYATIVNDEGHQFQGKFLVNTENSETIHTNPKIESLQARNLFVVVWERLYNTANSQICLKTFSSYGDNITEQVFASPSNLDQRNPSIAALENLQRFIIVWEEGNTTVDFDIYGQIYDYDQKIIKDKFLINGITQDEQLFPIVTKMLPNKFAIVYNSNDNPSYYDVKVTLLNEYGDKLLDDYALPNSPQTGGATTNPLVASVGPINTDKTENTIMVCYETIEGEPNINCDIQELKRPTLNEDELIADQELIFDQEFSFDFSNSLFQDIYGQDSTLKYRYEYSIKNSLDLGVLSSKLPFLHLDSVNKRFYGYLESFQFTNGEVTLFSEDKCGMRTGNTFAITTKTGKYFCPQGIDFFQNLISYENPLLQSCCTQGNTDEIIYTLNSDEVITISNRKNIKLILAQTGDCDQDISSIKFKQLEPATDNGKIAFSGAQNIIFTSQYKEEIEYVFENVRLDLNAKSSVYFYSLVKFVNTKDSMSLPLIKLTGDSFVQFSIVQFYNLDFQNFQNGILNIEDSSSKIFKMQCHDCIYDTEANDIYPIYLNYTNPDVFKRENMLISFTGIPSVYIESHADIPSDTDYNYNNNYFVNWLPSEKLIIHNSLVQFNLNIEDSWTINNTYIDGKIRNIENDFEPQMINIKNSFEWVNGYLQFTFFNVMNQGVIRSIYKNLLTLDQSRIYTDVNASMTISVEELYLSNGAKIDNKGKMLFSQSDLFISGTEENLLNTNKFFNENNLTITRTVLMDNIEFNNYPEAHLYLVIDDQSVNNFITPIELNSDLIQLRGKFHVDFSNWTERIYQKYLSFIISDSVKDFSVFNELELVPNQEETDKNLFYQIANHKQYKSQIKFLSCDLGTYQPDTNEWKCINCNAGRRASQYGLTYCQNCTAGTYSEERSSTCSACALGYYSDKDEATKCDPCPNGTKGIPDNLTICEPCPAAYSSDSGSTICHVCDPGSYAETNASAQCYSCALGMYQESSGSTECKKCLIGSYADQMGSSTCKLCAKGTYNRLQAQDKCIDCPLGSYNNEMGQTSCTQCQKGYKSGSTGSTSCEKCDYDHYQPDAASSTCLSCPLNSQTLNKGATSLYDCVCKIDYYGSNGGACTKCPNGSLCDSVGQLNPIPKVGYWNSQDQPSNVKKCVNEEACPGNGIQECAFELGYSGQLCQYCLDRFYQIEGHCYECPNNMAFRITVIVLILFFLMGIMFLVAKKAKAYFGSFAIAFSFLQILSIILDLKIDWPSGIQGTLKLTSMFNFNPDWLALECSLNFNYEERWILIMLSPLLFLLMALIVYLLVFLQSIFVERYGYRILDKFPSLSTVPSRTTENKFFYYCYSVRYQFMRMFLSGYSRDERKGLKKNLINSYTTLLSFIYLLLSLQIFQIFDCSVEDENGDREFEADPQHNCFDSWWWKLAPWAIFCGVIYIIGIPIALFWLMWKYSKKLDEQKFDEIFGLMCSRYSKSYFYWECMVMFRKLLIVAFQVFLTKSPVEQMICCITVILVALLLQAAYKPYLALRHNYLEFVLLLVSEIILFSGLIFSSPDYFGENSQQIMARSLLTLIWGGVAILSIIILFEIRHRFRIKSGKDVDENLASSRLLKGDKIAELIHKKPPIKLILYWIASLYPRERKQLIKLHTLVLKSLKYRKNKYQDYSLLVDSMLESYHQLFHRDVVKLFTKFYDQEANILQKFKVGCTAEILYSHLMSSEVAPLKKSRGRSSIFNLISLKSRKFSSKKVKKEQIKNELFKNSEKSEIELNDLNKEKDGSSSSVFKSNVSSDYTSDEN</sequence>
<dbReference type="GO" id="GO:0005509">
    <property type="term" value="F:calcium ion binding"/>
    <property type="evidence" value="ECO:0007669"/>
    <property type="project" value="InterPro"/>
</dbReference>
<evidence type="ECO:0000256" key="1">
    <source>
        <dbReference type="SAM" id="MobiDB-lite"/>
    </source>
</evidence>
<keyword evidence="2" id="KW-0472">Membrane</keyword>
<dbReference type="Gene3D" id="2.10.50.10">
    <property type="entry name" value="Tumor Necrosis Factor Receptor, subunit A, domain 2"/>
    <property type="match status" value="4"/>
</dbReference>
<dbReference type="InterPro" id="IPR009030">
    <property type="entry name" value="Growth_fac_rcpt_cys_sf"/>
</dbReference>
<dbReference type="Pfam" id="PF05345">
    <property type="entry name" value="He_PIG"/>
    <property type="match status" value="1"/>
</dbReference>
<feature type="domain" description="Dystroglycan-type cadherin-like" evidence="4">
    <location>
        <begin position="555"/>
        <end position="659"/>
    </location>
</feature>
<evidence type="ECO:0000313" key="5">
    <source>
        <dbReference type="EMBL" id="KAJ3448557.1"/>
    </source>
</evidence>
<organism evidence="5 6">
    <name type="scientific">Anaeramoeba flamelloides</name>
    <dbReference type="NCBI Taxonomy" id="1746091"/>
    <lineage>
        <taxon>Eukaryota</taxon>
        <taxon>Metamonada</taxon>
        <taxon>Anaeramoebidae</taxon>
        <taxon>Anaeramoeba</taxon>
    </lineage>
</organism>
<dbReference type="Proteomes" id="UP001146793">
    <property type="component" value="Unassembled WGS sequence"/>
</dbReference>
<protein>
    <submittedName>
        <fullName evidence="5">Insulin-like growth factor binding proteinn-terminal</fullName>
    </submittedName>
</protein>
<evidence type="ECO:0000313" key="6">
    <source>
        <dbReference type="Proteomes" id="UP001146793"/>
    </source>
</evidence>
<evidence type="ECO:0000256" key="2">
    <source>
        <dbReference type="SAM" id="Phobius"/>
    </source>
</evidence>
<feature type="transmembrane region" description="Helical" evidence="2">
    <location>
        <begin position="2103"/>
        <end position="2124"/>
    </location>
</feature>
<keyword evidence="2" id="KW-1133">Transmembrane helix</keyword>
<feature type="transmembrane region" description="Helical" evidence="2">
    <location>
        <begin position="2191"/>
        <end position="2218"/>
    </location>
</feature>
<reference evidence="5" key="1">
    <citation type="submission" date="2022-08" db="EMBL/GenBank/DDBJ databases">
        <title>Novel sulphate-reducing endosymbionts in the free-living metamonad Anaeramoeba.</title>
        <authorList>
            <person name="Jerlstrom-Hultqvist J."/>
            <person name="Cepicka I."/>
            <person name="Gallot-Lavallee L."/>
            <person name="Salas-Leiva D."/>
            <person name="Curtis B.A."/>
            <person name="Zahonova K."/>
            <person name="Pipaliya S."/>
            <person name="Dacks J."/>
            <person name="Roger A.J."/>
        </authorList>
    </citation>
    <scope>NUCLEOTIDE SEQUENCE</scope>
    <source>
        <strain evidence="5">Busselton2</strain>
    </source>
</reference>
<evidence type="ECO:0000259" key="4">
    <source>
        <dbReference type="SMART" id="SM00736"/>
    </source>
</evidence>
<feature type="transmembrane region" description="Helical" evidence="2">
    <location>
        <begin position="2275"/>
        <end position="2298"/>
    </location>
</feature>
<feature type="signal peptide" evidence="3">
    <location>
        <begin position="1"/>
        <end position="22"/>
    </location>
</feature>
<accession>A0AAV8A333</accession>
<dbReference type="PANTHER" id="PTHR11319:SF35">
    <property type="entry name" value="OUTER MEMBRANE PROTEIN PMPC-RELATED"/>
    <property type="match status" value="1"/>
</dbReference>
<keyword evidence="2" id="KW-0812">Transmembrane</keyword>
<dbReference type="GO" id="GO:0016020">
    <property type="term" value="C:membrane"/>
    <property type="evidence" value="ECO:0007669"/>
    <property type="project" value="InterPro"/>
</dbReference>
<evidence type="ECO:0000256" key="3">
    <source>
        <dbReference type="SAM" id="SignalP"/>
    </source>
</evidence>
<gene>
    <name evidence="5" type="ORF">M0812_01038</name>
</gene>
<dbReference type="EMBL" id="JANTQA010000015">
    <property type="protein sequence ID" value="KAJ3448557.1"/>
    <property type="molecule type" value="Genomic_DNA"/>
</dbReference>
<dbReference type="Pfam" id="PF07699">
    <property type="entry name" value="Ephrin_rec_like"/>
    <property type="match status" value="3"/>
</dbReference>
<feature type="compositionally biased region" description="Low complexity" evidence="1">
    <location>
        <begin position="2678"/>
        <end position="2689"/>
    </location>
</feature>
<dbReference type="InterPro" id="IPR006644">
    <property type="entry name" value="Cadg"/>
</dbReference>
<dbReference type="InterPro" id="IPR011641">
    <property type="entry name" value="Tyr-kin_ephrin_A/B_rcpt-like"/>
</dbReference>
<dbReference type="SUPFAM" id="SSF49313">
    <property type="entry name" value="Cadherin-like"/>
    <property type="match status" value="2"/>
</dbReference>
<dbReference type="SUPFAM" id="SSF57184">
    <property type="entry name" value="Growth factor receptor domain"/>
    <property type="match status" value="2"/>
</dbReference>
<dbReference type="SMART" id="SM01411">
    <property type="entry name" value="Ephrin_rec_like"/>
    <property type="match status" value="6"/>
</dbReference>
<feature type="transmembrane region" description="Helical" evidence="2">
    <location>
        <begin position="2377"/>
        <end position="2397"/>
    </location>
</feature>
<name>A0AAV8A333_9EUKA</name>
<feature type="chain" id="PRO_5043406584" evidence="3">
    <location>
        <begin position="23"/>
        <end position="2696"/>
    </location>
</feature>
<keyword evidence="3" id="KW-0732">Signal</keyword>
<feature type="domain" description="Dystroglycan-type cadherin-like" evidence="4">
    <location>
        <begin position="665"/>
        <end position="765"/>
    </location>
</feature>
<feature type="transmembrane region" description="Helical" evidence="2">
    <location>
        <begin position="2465"/>
        <end position="2487"/>
    </location>
</feature>
<feature type="region of interest" description="Disordered" evidence="1">
    <location>
        <begin position="2669"/>
        <end position="2696"/>
    </location>
</feature>
<dbReference type="InterPro" id="IPR013783">
    <property type="entry name" value="Ig-like_fold"/>
</dbReference>
<dbReference type="SMART" id="SM00736">
    <property type="entry name" value="CADG"/>
    <property type="match status" value="2"/>
</dbReference>
<feature type="transmembrane region" description="Helical" evidence="2">
    <location>
        <begin position="2131"/>
        <end position="2149"/>
    </location>
</feature>
<feature type="transmembrane region" description="Helical" evidence="2">
    <location>
        <begin position="2403"/>
        <end position="2421"/>
    </location>
</feature>
<feature type="transmembrane region" description="Helical" evidence="2">
    <location>
        <begin position="2330"/>
        <end position="2351"/>
    </location>
</feature>
<proteinExistence type="predicted"/>
<feature type="transmembrane region" description="Helical" evidence="2">
    <location>
        <begin position="2433"/>
        <end position="2453"/>
    </location>
</feature>
<dbReference type="PANTHER" id="PTHR11319">
    <property type="entry name" value="G PROTEIN-COUPLED RECEPTOR-RELATED"/>
    <property type="match status" value="1"/>
</dbReference>
<dbReference type="InterPro" id="IPR015919">
    <property type="entry name" value="Cadherin-like_sf"/>
</dbReference>